<dbReference type="EMBL" id="BAAAYX010000004">
    <property type="protein sequence ID" value="GAA3702514.1"/>
    <property type="molecule type" value="Genomic_DNA"/>
</dbReference>
<dbReference type="InterPro" id="IPR016181">
    <property type="entry name" value="Acyl_CoA_acyltransferase"/>
</dbReference>
<keyword evidence="1 4" id="KW-0963">Cytoplasm</keyword>
<comment type="caution">
    <text evidence="5">The sequence shown here is derived from an EMBL/GenBank/DDBJ whole genome shotgun (WGS) entry which is preliminary data.</text>
</comment>
<dbReference type="PANTHER" id="PTHR30098">
    <property type="entry name" value="LEUCYL/PHENYLALANYL-TRNA--PROTEIN TRANSFERASE"/>
    <property type="match status" value="1"/>
</dbReference>
<dbReference type="RefSeq" id="WP_344812134.1">
    <property type="nucleotide sequence ID" value="NZ_BAAAYX010000004.1"/>
</dbReference>
<dbReference type="EC" id="2.3.2.6" evidence="4"/>
<sequence>MQPSPFGSPRQWRDDDLIAVSRDVDAEMVLEAYRSGVFPMPVRRRLMGWWSPLDRGVLPLDGLRVTRSLRKVLGRYEIRVDTDFAQVLARCANPKRPGSWIDARIRDIYTGLHQRGVVHSVEAWTPDGVLAGGLYGVSLGGLFAGESMFHDPVVGRDASKVALVALVERLRAAGGTDRLLDVQWRTDHLATLGVVEIDRADYLSRLARALELPAPPWPGSGPGPGPEEVSR</sequence>
<evidence type="ECO:0000256" key="4">
    <source>
        <dbReference type="HAMAP-Rule" id="MF_00688"/>
    </source>
</evidence>
<dbReference type="Pfam" id="PF03588">
    <property type="entry name" value="Leu_Phe_trans"/>
    <property type="match status" value="1"/>
</dbReference>
<reference evidence="6" key="1">
    <citation type="journal article" date="2019" name="Int. J. Syst. Evol. Microbiol.">
        <title>The Global Catalogue of Microorganisms (GCM) 10K type strain sequencing project: providing services to taxonomists for standard genome sequencing and annotation.</title>
        <authorList>
            <consortium name="The Broad Institute Genomics Platform"/>
            <consortium name="The Broad Institute Genome Sequencing Center for Infectious Disease"/>
            <person name="Wu L."/>
            <person name="Ma J."/>
        </authorList>
    </citation>
    <scope>NUCLEOTIDE SEQUENCE [LARGE SCALE GENOMIC DNA]</scope>
    <source>
        <strain evidence="6">JCM 16548</strain>
    </source>
</reference>
<dbReference type="SUPFAM" id="SSF55729">
    <property type="entry name" value="Acyl-CoA N-acyltransferases (Nat)"/>
    <property type="match status" value="1"/>
</dbReference>
<evidence type="ECO:0000256" key="1">
    <source>
        <dbReference type="ARBA" id="ARBA00022490"/>
    </source>
</evidence>
<organism evidence="5 6">
    <name type="scientific">Microlunatus aurantiacus</name>
    <dbReference type="NCBI Taxonomy" id="446786"/>
    <lineage>
        <taxon>Bacteria</taxon>
        <taxon>Bacillati</taxon>
        <taxon>Actinomycetota</taxon>
        <taxon>Actinomycetes</taxon>
        <taxon>Propionibacteriales</taxon>
        <taxon>Propionibacteriaceae</taxon>
        <taxon>Microlunatus</taxon>
    </lineage>
</organism>
<dbReference type="InterPro" id="IPR042203">
    <property type="entry name" value="Leu/Phe-tRNA_Trfase_C"/>
</dbReference>
<dbReference type="Proteomes" id="UP001500051">
    <property type="component" value="Unassembled WGS sequence"/>
</dbReference>
<protein>
    <recommendedName>
        <fullName evidence="4">Leucyl/phenylalanyl-tRNA--protein transferase</fullName>
        <ecNumber evidence="4">2.3.2.6</ecNumber>
    </recommendedName>
    <alternativeName>
        <fullName evidence="4">L/F-transferase</fullName>
    </alternativeName>
    <alternativeName>
        <fullName evidence="4">Leucyltransferase</fullName>
    </alternativeName>
    <alternativeName>
        <fullName evidence="4">Phenyalanyltransferase</fullName>
    </alternativeName>
</protein>
<comment type="catalytic activity">
    <reaction evidence="4">
        <text>N-terminal L-lysyl-[protein] + L-leucyl-tRNA(Leu) = N-terminal L-leucyl-L-lysyl-[protein] + tRNA(Leu) + H(+)</text>
        <dbReference type="Rhea" id="RHEA:12340"/>
        <dbReference type="Rhea" id="RHEA-COMP:9613"/>
        <dbReference type="Rhea" id="RHEA-COMP:9622"/>
        <dbReference type="Rhea" id="RHEA-COMP:12670"/>
        <dbReference type="Rhea" id="RHEA-COMP:12671"/>
        <dbReference type="ChEBI" id="CHEBI:15378"/>
        <dbReference type="ChEBI" id="CHEBI:65249"/>
        <dbReference type="ChEBI" id="CHEBI:78442"/>
        <dbReference type="ChEBI" id="CHEBI:78494"/>
        <dbReference type="ChEBI" id="CHEBI:133043"/>
        <dbReference type="EC" id="2.3.2.6"/>
    </reaction>
</comment>
<name>A0ABP7DCB9_9ACTN</name>
<dbReference type="PANTHER" id="PTHR30098:SF2">
    <property type="entry name" value="LEUCYL_PHENYLALANYL-TRNA--PROTEIN TRANSFERASE"/>
    <property type="match status" value="1"/>
</dbReference>
<keyword evidence="2 4" id="KW-0808">Transferase</keyword>
<dbReference type="NCBIfam" id="TIGR00667">
    <property type="entry name" value="aat"/>
    <property type="match status" value="1"/>
</dbReference>
<comment type="catalytic activity">
    <reaction evidence="4">
        <text>N-terminal L-arginyl-[protein] + L-leucyl-tRNA(Leu) = N-terminal L-leucyl-L-arginyl-[protein] + tRNA(Leu) + H(+)</text>
        <dbReference type="Rhea" id="RHEA:50416"/>
        <dbReference type="Rhea" id="RHEA-COMP:9613"/>
        <dbReference type="Rhea" id="RHEA-COMP:9622"/>
        <dbReference type="Rhea" id="RHEA-COMP:12672"/>
        <dbReference type="Rhea" id="RHEA-COMP:12673"/>
        <dbReference type="ChEBI" id="CHEBI:15378"/>
        <dbReference type="ChEBI" id="CHEBI:64719"/>
        <dbReference type="ChEBI" id="CHEBI:78442"/>
        <dbReference type="ChEBI" id="CHEBI:78494"/>
        <dbReference type="ChEBI" id="CHEBI:133044"/>
        <dbReference type="EC" id="2.3.2.6"/>
    </reaction>
</comment>
<comment type="similarity">
    <text evidence="4">Belongs to the L/F-transferase family.</text>
</comment>
<proteinExistence type="inferred from homology"/>
<dbReference type="InterPro" id="IPR004616">
    <property type="entry name" value="Leu/Phe-tRNA_Trfase"/>
</dbReference>
<comment type="subcellular location">
    <subcellularLocation>
        <location evidence="4">Cytoplasm</location>
    </subcellularLocation>
</comment>
<evidence type="ECO:0000256" key="3">
    <source>
        <dbReference type="ARBA" id="ARBA00023315"/>
    </source>
</evidence>
<evidence type="ECO:0000313" key="6">
    <source>
        <dbReference type="Proteomes" id="UP001500051"/>
    </source>
</evidence>
<dbReference type="Gene3D" id="3.30.70.3550">
    <property type="entry name" value="Leucyl/phenylalanyl-tRNA-protein transferase, N-terminal domain"/>
    <property type="match status" value="1"/>
</dbReference>
<gene>
    <name evidence="4 5" type="primary">aat</name>
    <name evidence="5" type="ORF">GCM10022204_19500</name>
</gene>
<keyword evidence="3 4" id="KW-0012">Acyltransferase</keyword>
<dbReference type="GO" id="GO:0016740">
    <property type="term" value="F:transferase activity"/>
    <property type="evidence" value="ECO:0007669"/>
    <property type="project" value="UniProtKB-KW"/>
</dbReference>
<dbReference type="Gene3D" id="3.40.630.70">
    <property type="entry name" value="Leucyl/phenylalanyl-tRNA-protein transferase, C-terminal domain"/>
    <property type="match status" value="1"/>
</dbReference>
<keyword evidence="6" id="KW-1185">Reference proteome</keyword>
<evidence type="ECO:0000256" key="2">
    <source>
        <dbReference type="ARBA" id="ARBA00022679"/>
    </source>
</evidence>
<comment type="catalytic activity">
    <reaction evidence="4">
        <text>L-phenylalanyl-tRNA(Phe) + an N-terminal L-alpha-aminoacyl-[protein] = an N-terminal L-phenylalanyl-L-alpha-aminoacyl-[protein] + tRNA(Phe)</text>
        <dbReference type="Rhea" id="RHEA:43632"/>
        <dbReference type="Rhea" id="RHEA-COMP:9668"/>
        <dbReference type="Rhea" id="RHEA-COMP:9699"/>
        <dbReference type="Rhea" id="RHEA-COMP:10636"/>
        <dbReference type="Rhea" id="RHEA-COMP:10637"/>
        <dbReference type="ChEBI" id="CHEBI:78442"/>
        <dbReference type="ChEBI" id="CHEBI:78531"/>
        <dbReference type="ChEBI" id="CHEBI:78597"/>
        <dbReference type="ChEBI" id="CHEBI:83561"/>
        <dbReference type="EC" id="2.3.2.6"/>
    </reaction>
</comment>
<accession>A0ABP7DCB9</accession>
<evidence type="ECO:0000313" key="5">
    <source>
        <dbReference type="EMBL" id="GAA3702514.1"/>
    </source>
</evidence>
<comment type="function">
    <text evidence="4">Functions in the N-end rule pathway of protein degradation where it conjugates Leu, Phe and, less efficiently, Met from aminoacyl-tRNAs to the N-termini of proteins containing an N-terminal arginine or lysine.</text>
</comment>
<dbReference type="HAMAP" id="MF_00688">
    <property type="entry name" value="Leu_Phe_trans"/>
    <property type="match status" value="1"/>
</dbReference>
<dbReference type="InterPro" id="IPR042221">
    <property type="entry name" value="Leu/Phe-tRNA_Trfase_N"/>
</dbReference>